<reference evidence="1 2" key="1">
    <citation type="journal article" date="2016" name="Mol. Biol. Evol.">
        <title>Comparative Genomics of Early-Diverging Mushroom-Forming Fungi Provides Insights into the Origins of Lignocellulose Decay Capabilities.</title>
        <authorList>
            <person name="Nagy L.G."/>
            <person name="Riley R."/>
            <person name="Tritt A."/>
            <person name="Adam C."/>
            <person name="Daum C."/>
            <person name="Floudas D."/>
            <person name="Sun H."/>
            <person name="Yadav J.S."/>
            <person name="Pangilinan J."/>
            <person name="Larsson K.H."/>
            <person name="Matsuura K."/>
            <person name="Barry K."/>
            <person name="Labutti K."/>
            <person name="Kuo R."/>
            <person name="Ohm R.A."/>
            <person name="Bhattacharya S.S."/>
            <person name="Shirouzu T."/>
            <person name="Yoshinaga Y."/>
            <person name="Martin F.M."/>
            <person name="Grigoriev I.V."/>
            <person name="Hibbett D.S."/>
        </authorList>
    </citation>
    <scope>NUCLEOTIDE SEQUENCE [LARGE SCALE GENOMIC DNA]</scope>
    <source>
        <strain evidence="1 2">HHB12733</strain>
    </source>
</reference>
<organism evidence="1 2">
    <name type="scientific">Calocera cornea HHB12733</name>
    <dbReference type="NCBI Taxonomy" id="1353952"/>
    <lineage>
        <taxon>Eukaryota</taxon>
        <taxon>Fungi</taxon>
        <taxon>Dikarya</taxon>
        <taxon>Basidiomycota</taxon>
        <taxon>Agaricomycotina</taxon>
        <taxon>Dacrymycetes</taxon>
        <taxon>Dacrymycetales</taxon>
        <taxon>Dacrymycetaceae</taxon>
        <taxon>Calocera</taxon>
    </lineage>
</organism>
<evidence type="ECO:0000313" key="2">
    <source>
        <dbReference type="Proteomes" id="UP000076842"/>
    </source>
</evidence>
<keyword evidence="2" id="KW-1185">Reference proteome</keyword>
<name>A0A165EI43_9BASI</name>
<evidence type="ECO:0000313" key="1">
    <source>
        <dbReference type="EMBL" id="KZT54912.1"/>
    </source>
</evidence>
<dbReference type="AlphaFoldDB" id="A0A165EI43"/>
<accession>A0A165EI43</accession>
<protein>
    <submittedName>
        <fullName evidence="1">Uncharacterized protein</fullName>
    </submittedName>
</protein>
<dbReference type="EMBL" id="KV424004">
    <property type="protein sequence ID" value="KZT54912.1"/>
    <property type="molecule type" value="Genomic_DNA"/>
</dbReference>
<gene>
    <name evidence="1" type="ORF">CALCODRAFT_369665</name>
</gene>
<sequence length="104" mass="11602">MKRHMNRRGSFQSNLTAFGLLRHCNPQRPVHCIQRVGYPWSRSSPPSCSSIVLQDPRGTRTCSRPLTTPVTNGTFVGLVVTSLSTKQNWGTDSLNLHSGLHRCN</sequence>
<dbReference type="InParanoid" id="A0A165EI43"/>
<proteinExistence type="predicted"/>
<dbReference type="Proteomes" id="UP000076842">
    <property type="component" value="Unassembled WGS sequence"/>
</dbReference>